<evidence type="ECO:0000256" key="9">
    <source>
        <dbReference type="ARBA" id="ARBA00022909"/>
    </source>
</evidence>
<evidence type="ECO:0000256" key="3">
    <source>
        <dbReference type="ARBA" id="ARBA00013253"/>
    </source>
</evidence>
<dbReference type="InterPro" id="IPR035907">
    <property type="entry name" value="Hppk_sf"/>
</dbReference>
<comment type="similarity">
    <text evidence="2">Belongs to the HPPK family.</text>
</comment>
<comment type="pathway">
    <text evidence="1">Cofactor biosynthesis; tetrahydrofolate biosynthesis; 2-amino-4-hydroxy-6-hydroxymethyl-7,8-dihydropteridine diphosphate from 7,8-dihydroneopterin triphosphate: step 4/4.</text>
</comment>
<dbReference type="GO" id="GO:0005524">
    <property type="term" value="F:ATP binding"/>
    <property type="evidence" value="ECO:0007669"/>
    <property type="project" value="UniProtKB-KW"/>
</dbReference>
<sequence length="180" mass="19507">MSARALLGIGGNIGDVEANMRRALTTIDGTPGTRVVAVSRLYRTPPWGVTDQPFFFNACAAVETTLSPRDLLELCLATERGLKRERRERWGPRTIDLDVLDYAGQTYEDEALTLPHPRIGARAFVLVPLADIAPETVVDGMTVTERLVGLDRAGIEPANADGAWWREPDEAAPTAPAPSA</sequence>
<keyword evidence="5" id="KW-0808">Transferase</keyword>
<proteinExistence type="inferred from homology"/>
<dbReference type="RefSeq" id="WP_188850570.1">
    <property type="nucleotide sequence ID" value="NZ_BMJJ01000004.1"/>
</dbReference>
<feature type="domain" description="7,8-dihydro-6-hydroxymethylpterin-pyrophosphokinase" evidence="13">
    <location>
        <begin position="89"/>
        <end position="100"/>
    </location>
</feature>
<comment type="caution">
    <text evidence="14">The sequence shown here is derived from an EMBL/GenBank/DDBJ whole genome shotgun (WGS) entry which is preliminary data.</text>
</comment>
<evidence type="ECO:0000313" key="14">
    <source>
        <dbReference type="EMBL" id="GGD18103.1"/>
    </source>
</evidence>
<dbReference type="Gene3D" id="3.30.70.560">
    <property type="entry name" value="7,8-Dihydro-6-hydroxymethylpterin-pyrophosphokinase HPPK"/>
    <property type="match status" value="1"/>
</dbReference>
<comment type="function">
    <text evidence="10">Catalyzes the transfer of pyrophosphate from adenosine triphosphate (ATP) to 6-hydroxymethyl-7,8-dihydropterin, an enzymatic step in folate biosynthesis pathway.</text>
</comment>
<evidence type="ECO:0000259" key="13">
    <source>
        <dbReference type="PROSITE" id="PS00794"/>
    </source>
</evidence>
<evidence type="ECO:0000256" key="6">
    <source>
        <dbReference type="ARBA" id="ARBA00022741"/>
    </source>
</evidence>
<evidence type="ECO:0000256" key="5">
    <source>
        <dbReference type="ARBA" id="ARBA00022679"/>
    </source>
</evidence>
<dbReference type="AlphaFoldDB" id="A0A916XWN6"/>
<reference evidence="14" key="2">
    <citation type="submission" date="2020-09" db="EMBL/GenBank/DDBJ databases">
        <authorList>
            <person name="Sun Q."/>
            <person name="Zhou Y."/>
        </authorList>
    </citation>
    <scope>NUCLEOTIDE SEQUENCE</scope>
    <source>
        <strain evidence="14">CGMCC 1.15493</strain>
    </source>
</reference>
<evidence type="ECO:0000256" key="1">
    <source>
        <dbReference type="ARBA" id="ARBA00005051"/>
    </source>
</evidence>
<keyword evidence="9" id="KW-0289">Folate biosynthesis</keyword>
<dbReference type="PANTHER" id="PTHR43071:SF1">
    <property type="entry name" value="2-AMINO-4-HYDROXY-6-HYDROXYMETHYLDIHYDROPTERIDINE PYROPHOSPHOKINASE"/>
    <property type="match status" value="1"/>
</dbReference>
<keyword evidence="6" id="KW-0547">Nucleotide-binding</keyword>
<name>A0A916XWN6_9HYPH</name>
<reference evidence="14" key="1">
    <citation type="journal article" date="2014" name="Int. J. Syst. Evol. Microbiol.">
        <title>Complete genome sequence of Corynebacterium casei LMG S-19264T (=DSM 44701T), isolated from a smear-ripened cheese.</title>
        <authorList>
            <consortium name="US DOE Joint Genome Institute (JGI-PGF)"/>
            <person name="Walter F."/>
            <person name="Albersmeier A."/>
            <person name="Kalinowski J."/>
            <person name="Ruckert C."/>
        </authorList>
    </citation>
    <scope>NUCLEOTIDE SEQUENCE</scope>
    <source>
        <strain evidence="14">CGMCC 1.15493</strain>
    </source>
</reference>
<organism evidence="14 15">
    <name type="scientific">Aureimonas glaciei</name>
    <dbReference type="NCBI Taxonomy" id="1776957"/>
    <lineage>
        <taxon>Bacteria</taxon>
        <taxon>Pseudomonadati</taxon>
        <taxon>Pseudomonadota</taxon>
        <taxon>Alphaproteobacteria</taxon>
        <taxon>Hyphomicrobiales</taxon>
        <taxon>Aurantimonadaceae</taxon>
        <taxon>Aureimonas</taxon>
    </lineage>
</organism>
<evidence type="ECO:0000256" key="7">
    <source>
        <dbReference type="ARBA" id="ARBA00022777"/>
    </source>
</evidence>
<evidence type="ECO:0000256" key="8">
    <source>
        <dbReference type="ARBA" id="ARBA00022840"/>
    </source>
</evidence>
<evidence type="ECO:0000256" key="10">
    <source>
        <dbReference type="ARBA" id="ARBA00029409"/>
    </source>
</evidence>
<dbReference type="GO" id="GO:0046656">
    <property type="term" value="P:folic acid biosynthetic process"/>
    <property type="evidence" value="ECO:0007669"/>
    <property type="project" value="UniProtKB-KW"/>
</dbReference>
<evidence type="ECO:0000313" key="15">
    <source>
        <dbReference type="Proteomes" id="UP000613160"/>
    </source>
</evidence>
<gene>
    <name evidence="14" type="ORF">GCM10011335_21210</name>
</gene>
<evidence type="ECO:0000256" key="4">
    <source>
        <dbReference type="ARBA" id="ARBA00016218"/>
    </source>
</evidence>
<dbReference type="Proteomes" id="UP000613160">
    <property type="component" value="Unassembled WGS sequence"/>
</dbReference>
<dbReference type="EMBL" id="BMJJ01000004">
    <property type="protein sequence ID" value="GGD18103.1"/>
    <property type="molecule type" value="Genomic_DNA"/>
</dbReference>
<evidence type="ECO:0000256" key="11">
    <source>
        <dbReference type="ARBA" id="ARBA00029766"/>
    </source>
</evidence>
<dbReference type="NCBIfam" id="TIGR01498">
    <property type="entry name" value="folK"/>
    <property type="match status" value="1"/>
</dbReference>
<evidence type="ECO:0000256" key="12">
    <source>
        <dbReference type="ARBA" id="ARBA00033413"/>
    </source>
</evidence>
<keyword evidence="8" id="KW-0067">ATP-binding</keyword>
<dbReference type="EC" id="2.7.6.3" evidence="3"/>
<dbReference type="PROSITE" id="PS00794">
    <property type="entry name" value="HPPK"/>
    <property type="match status" value="1"/>
</dbReference>
<dbReference type="PANTHER" id="PTHR43071">
    <property type="entry name" value="2-AMINO-4-HYDROXY-6-HYDROXYMETHYLDIHYDROPTERIDINE PYROPHOSPHOKINASE"/>
    <property type="match status" value="1"/>
</dbReference>
<dbReference type="CDD" id="cd00483">
    <property type="entry name" value="HPPK"/>
    <property type="match status" value="1"/>
</dbReference>
<keyword evidence="7" id="KW-0418">Kinase</keyword>
<accession>A0A916XWN6</accession>
<dbReference type="GO" id="GO:0003848">
    <property type="term" value="F:2-amino-4-hydroxy-6-hydroxymethyldihydropteridine diphosphokinase activity"/>
    <property type="evidence" value="ECO:0007669"/>
    <property type="project" value="UniProtKB-EC"/>
</dbReference>
<dbReference type="Pfam" id="PF01288">
    <property type="entry name" value="HPPK"/>
    <property type="match status" value="1"/>
</dbReference>
<dbReference type="InterPro" id="IPR000550">
    <property type="entry name" value="Hppk"/>
</dbReference>
<protein>
    <recommendedName>
        <fullName evidence="4">2-amino-4-hydroxy-6-hydroxymethyldihydropteridine pyrophosphokinase</fullName>
        <ecNumber evidence="3">2.7.6.3</ecNumber>
    </recommendedName>
    <alternativeName>
        <fullName evidence="11">6-hydroxymethyl-7,8-dihydropterin pyrophosphokinase</fullName>
    </alternativeName>
    <alternativeName>
        <fullName evidence="12">7,8-dihydro-6-hydroxymethylpterin-pyrophosphokinase</fullName>
    </alternativeName>
</protein>
<evidence type="ECO:0000256" key="2">
    <source>
        <dbReference type="ARBA" id="ARBA00005810"/>
    </source>
</evidence>
<dbReference type="GO" id="GO:0016301">
    <property type="term" value="F:kinase activity"/>
    <property type="evidence" value="ECO:0007669"/>
    <property type="project" value="UniProtKB-KW"/>
</dbReference>
<keyword evidence="15" id="KW-1185">Reference proteome</keyword>
<dbReference type="SUPFAM" id="SSF55083">
    <property type="entry name" value="6-hydroxymethyl-7,8-dihydropterin pyrophosphokinase, HPPK"/>
    <property type="match status" value="1"/>
</dbReference>